<organism evidence="4">
    <name type="scientific">marine sediment metagenome</name>
    <dbReference type="NCBI Taxonomy" id="412755"/>
    <lineage>
        <taxon>unclassified sequences</taxon>
        <taxon>metagenomes</taxon>
        <taxon>ecological metagenomes</taxon>
    </lineage>
</organism>
<evidence type="ECO:0000256" key="1">
    <source>
        <dbReference type="SAM" id="Phobius"/>
    </source>
</evidence>
<accession>A0A0F9LDB0</accession>
<comment type="caution">
    <text evidence="4">The sequence shown here is derived from an EMBL/GenBank/DDBJ whole genome shotgun (WGS) entry which is preliminary data.</text>
</comment>
<dbReference type="InterPro" id="IPR039760">
    <property type="entry name" value="MOFRL_protein"/>
</dbReference>
<name>A0A0F9LDB0_9ZZZZ</name>
<feature type="domain" description="MOFRL-associated" evidence="3">
    <location>
        <begin position="4"/>
        <end position="156"/>
    </location>
</feature>
<proteinExistence type="predicted"/>
<dbReference type="InterPro" id="IPR007835">
    <property type="entry name" value="MOFRL"/>
</dbReference>
<feature type="domain" description="MOFRL" evidence="2">
    <location>
        <begin position="226"/>
        <end position="326"/>
    </location>
</feature>
<dbReference type="SUPFAM" id="SSF82544">
    <property type="entry name" value="GckA/TtuD-like"/>
    <property type="match status" value="1"/>
</dbReference>
<dbReference type="GO" id="GO:0008887">
    <property type="term" value="F:glycerate kinase activity"/>
    <property type="evidence" value="ECO:0007669"/>
    <property type="project" value="InterPro"/>
</dbReference>
<keyword evidence="1" id="KW-0472">Membrane</keyword>
<dbReference type="Gene3D" id="3.40.50.10180">
    <property type="entry name" value="Glycerate kinase, MOFRL-like N-terminal domain"/>
    <property type="match status" value="1"/>
</dbReference>
<dbReference type="PANTHER" id="PTHR12227">
    <property type="entry name" value="GLYCERATE KINASE"/>
    <property type="match status" value="1"/>
</dbReference>
<keyword evidence="1" id="KW-0812">Transmembrane</keyword>
<keyword evidence="1" id="KW-1133">Transmembrane helix</keyword>
<dbReference type="InterPro" id="IPR037035">
    <property type="entry name" value="GK-like_C_sf"/>
</dbReference>
<feature type="transmembrane region" description="Helical" evidence="1">
    <location>
        <begin position="40"/>
        <end position="59"/>
    </location>
</feature>
<dbReference type="Pfam" id="PF05161">
    <property type="entry name" value="MOFRL"/>
    <property type="match status" value="1"/>
</dbReference>
<gene>
    <name evidence="4" type="ORF">LCGC14_1523970</name>
</gene>
<evidence type="ECO:0008006" key="5">
    <source>
        <dbReference type="Google" id="ProtNLM"/>
    </source>
</evidence>
<evidence type="ECO:0000313" key="4">
    <source>
        <dbReference type="EMBL" id="KKM62215.1"/>
    </source>
</evidence>
<dbReference type="PANTHER" id="PTHR12227:SF0">
    <property type="entry name" value="GLYCERATE KINASE"/>
    <property type="match status" value="1"/>
</dbReference>
<sequence length="332" mass="36574">HIQAKKFQIFNSGHPLPNNVSVLAAKSIMKFLEQRKKEDIVIFLVSGGGSSLISLPAGISLNEKIRVNNLLLKSGATIQEFNCIRKHLSKIKGGMMVENLKCQAVALVMSDVENNDLSSISSGCTYYDKTTFQNSLKIIKKYNLRKKIPKRVLKRLNDGYVGKIKDTPKKPRIKNQIIATNKDCLKSMAKKAKQLGYKPKITTISGNVITESQKIIQLLPKKKNSCLIFGGETTVNVTGKGKGGRNQELVLRILKNSLKIKNDVVISSIGTDGIDGNTKDAGAIIEKSSISNNVINHYLKNNDSNSFFKKYGGLIKTGYTHTNLLDIGVLLN</sequence>
<dbReference type="Pfam" id="PF13660">
    <property type="entry name" value="DUF4147"/>
    <property type="match status" value="1"/>
</dbReference>
<reference evidence="4" key="1">
    <citation type="journal article" date="2015" name="Nature">
        <title>Complex archaea that bridge the gap between prokaryotes and eukaryotes.</title>
        <authorList>
            <person name="Spang A."/>
            <person name="Saw J.H."/>
            <person name="Jorgensen S.L."/>
            <person name="Zaremba-Niedzwiedzka K."/>
            <person name="Martijn J."/>
            <person name="Lind A.E."/>
            <person name="van Eijk R."/>
            <person name="Schleper C."/>
            <person name="Guy L."/>
            <person name="Ettema T.J."/>
        </authorList>
    </citation>
    <scope>NUCLEOTIDE SEQUENCE</scope>
</reference>
<dbReference type="InterPro" id="IPR025286">
    <property type="entry name" value="MOFRL_assoc_dom"/>
</dbReference>
<feature type="non-terminal residue" evidence="4">
    <location>
        <position position="1"/>
    </location>
</feature>
<evidence type="ECO:0000259" key="2">
    <source>
        <dbReference type="Pfam" id="PF05161"/>
    </source>
</evidence>
<dbReference type="GO" id="GO:0005737">
    <property type="term" value="C:cytoplasm"/>
    <property type="evidence" value="ECO:0007669"/>
    <property type="project" value="TreeGrafter"/>
</dbReference>
<dbReference type="InterPro" id="IPR038614">
    <property type="entry name" value="GK_N_sf"/>
</dbReference>
<dbReference type="AlphaFoldDB" id="A0A0F9LDB0"/>
<protein>
    <recommendedName>
        <fullName evidence="5">MOFRL domain-containing protein</fullName>
    </recommendedName>
</protein>
<dbReference type="EMBL" id="LAZR01011344">
    <property type="protein sequence ID" value="KKM62215.1"/>
    <property type="molecule type" value="Genomic_DNA"/>
</dbReference>
<evidence type="ECO:0000259" key="3">
    <source>
        <dbReference type="Pfam" id="PF13660"/>
    </source>
</evidence>
<dbReference type="Gene3D" id="3.40.1480.10">
    <property type="entry name" value="MOFRL domain"/>
    <property type="match status" value="1"/>
</dbReference>